<gene>
    <name evidence="2" type="ORF">P153DRAFT_366679</name>
</gene>
<dbReference type="OrthoDB" id="3788028at2759"/>
<feature type="compositionally biased region" description="Basic and acidic residues" evidence="1">
    <location>
        <begin position="74"/>
        <end position="86"/>
    </location>
</feature>
<dbReference type="GeneID" id="54408536"/>
<dbReference type="AlphaFoldDB" id="A0A6A6AFT2"/>
<evidence type="ECO:0000256" key="1">
    <source>
        <dbReference type="SAM" id="MobiDB-lite"/>
    </source>
</evidence>
<feature type="compositionally biased region" description="Basic and acidic residues" evidence="1">
    <location>
        <begin position="104"/>
        <end position="120"/>
    </location>
</feature>
<dbReference type="Proteomes" id="UP000799771">
    <property type="component" value="Unassembled WGS sequence"/>
</dbReference>
<feature type="region of interest" description="Disordered" evidence="1">
    <location>
        <begin position="1"/>
        <end position="120"/>
    </location>
</feature>
<reference evidence="2" key="1">
    <citation type="journal article" date="2020" name="Stud. Mycol.">
        <title>101 Dothideomycetes genomes: a test case for predicting lifestyles and emergence of pathogens.</title>
        <authorList>
            <person name="Haridas S."/>
            <person name="Albert R."/>
            <person name="Binder M."/>
            <person name="Bloem J."/>
            <person name="Labutti K."/>
            <person name="Salamov A."/>
            <person name="Andreopoulos B."/>
            <person name="Baker S."/>
            <person name="Barry K."/>
            <person name="Bills G."/>
            <person name="Bluhm B."/>
            <person name="Cannon C."/>
            <person name="Castanera R."/>
            <person name="Culley D."/>
            <person name="Daum C."/>
            <person name="Ezra D."/>
            <person name="Gonzalez J."/>
            <person name="Henrissat B."/>
            <person name="Kuo A."/>
            <person name="Liang C."/>
            <person name="Lipzen A."/>
            <person name="Lutzoni F."/>
            <person name="Magnuson J."/>
            <person name="Mondo S."/>
            <person name="Nolan M."/>
            <person name="Ohm R."/>
            <person name="Pangilinan J."/>
            <person name="Park H.-J."/>
            <person name="Ramirez L."/>
            <person name="Alfaro M."/>
            <person name="Sun H."/>
            <person name="Tritt A."/>
            <person name="Yoshinaga Y."/>
            <person name="Zwiers L.-H."/>
            <person name="Turgeon B."/>
            <person name="Goodwin S."/>
            <person name="Spatafora J."/>
            <person name="Crous P."/>
            <person name="Grigoriev I."/>
        </authorList>
    </citation>
    <scope>NUCLEOTIDE SEQUENCE</scope>
    <source>
        <strain evidence="2">CBS 119687</strain>
    </source>
</reference>
<keyword evidence="3" id="KW-1185">Reference proteome</keyword>
<proteinExistence type="predicted"/>
<dbReference type="RefSeq" id="XP_033523650.1">
    <property type="nucleotide sequence ID" value="XM_033668104.1"/>
</dbReference>
<accession>A0A6A6AFT2</accession>
<evidence type="ECO:0000313" key="2">
    <source>
        <dbReference type="EMBL" id="KAF2129261.1"/>
    </source>
</evidence>
<name>A0A6A6AFT2_9PLEO</name>
<dbReference type="EMBL" id="ML977506">
    <property type="protein sequence ID" value="KAF2129261.1"/>
    <property type="molecule type" value="Genomic_DNA"/>
</dbReference>
<protein>
    <submittedName>
        <fullName evidence="2">Uncharacterized protein</fullName>
    </submittedName>
</protein>
<feature type="compositionally biased region" description="Low complexity" evidence="1">
    <location>
        <begin position="38"/>
        <end position="56"/>
    </location>
</feature>
<organism evidence="2 3">
    <name type="scientific">Dothidotthia symphoricarpi CBS 119687</name>
    <dbReference type="NCBI Taxonomy" id="1392245"/>
    <lineage>
        <taxon>Eukaryota</taxon>
        <taxon>Fungi</taxon>
        <taxon>Dikarya</taxon>
        <taxon>Ascomycota</taxon>
        <taxon>Pezizomycotina</taxon>
        <taxon>Dothideomycetes</taxon>
        <taxon>Pleosporomycetidae</taxon>
        <taxon>Pleosporales</taxon>
        <taxon>Dothidotthiaceae</taxon>
        <taxon>Dothidotthia</taxon>
    </lineage>
</organism>
<evidence type="ECO:0000313" key="3">
    <source>
        <dbReference type="Proteomes" id="UP000799771"/>
    </source>
</evidence>
<sequence length="120" mass="13061">MSFLTKFRPLQRLAIPISARPLSTTHSVRSDNDKLMGDNPKSNFPDPSPNSSAAPNRKVRTEPQHNDQQSSASTEEHKTGDDHPAKQPDYQAEPSRKTGIGGGEEVKGGKEGLGERGDKQ</sequence>